<name>A0ABR4IPR6_9EURO</name>
<organism evidence="5 6">
    <name type="scientific">Aspergillus cavernicola</name>
    <dbReference type="NCBI Taxonomy" id="176166"/>
    <lineage>
        <taxon>Eukaryota</taxon>
        <taxon>Fungi</taxon>
        <taxon>Dikarya</taxon>
        <taxon>Ascomycota</taxon>
        <taxon>Pezizomycotina</taxon>
        <taxon>Eurotiomycetes</taxon>
        <taxon>Eurotiomycetidae</taxon>
        <taxon>Eurotiales</taxon>
        <taxon>Aspergillaceae</taxon>
        <taxon>Aspergillus</taxon>
        <taxon>Aspergillus subgen. Nidulantes</taxon>
    </lineage>
</organism>
<dbReference type="InterPro" id="IPR002110">
    <property type="entry name" value="Ankyrin_rpt"/>
</dbReference>
<dbReference type="PROSITE" id="PS50088">
    <property type="entry name" value="ANK_REPEAT"/>
    <property type="match status" value="1"/>
</dbReference>
<feature type="repeat" description="ANK" evidence="3">
    <location>
        <begin position="63"/>
        <end position="88"/>
    </location>
</feature>
<evidence type="ECO:0000256" key="1">
    <source>
        <dbReference type="ARBA" id="ARBA00022737"/>
    </source>
</evidence>
<dbReference type="InterPro" id="IPR036770">
    <property type="entry name" value="Ankyrin_rpt-contain_sf"/>
</dbReference>
<dbReference type="PANTHER" id="PTHR24123">
    <property type="entry name" value="ANKYRIN REPEAT-CONTAINING"/>
    <property type="match status" value="1"/>
</dbReference>
<protein>
    <submittedName>
        <fullName evidence="5">Ankyrin repeat-containing domain protein</fullName>
    </submittedName>
</protein>
<dbReference type="SUPFAM" id="SSF48403">
    <property type="entry name" value="Ankyrin repeat"/>
    <property type="match status" value="1"/>
</dbReference>
<dbReference type="EMBL" id="JBFXLS010000017">
    <property type="protein sequence ID" value="KAL2829259.1"/>
    <property type="molecule type" value="Genomic_DNA"/>
</dbReference>
<evidence type="ECO:0000256" key="2">
    <source>
        <dbReference type="ARBA" id="ARBA00023043"/>
    </source>
</evidence>
<proteinExistence type="predicted"/>
<dbReference type="Proteomes" id="UP001610335">
    <property type="component" value="Unassembled WGS sequence"/>
</dbReference>
<accession>A0ABR4IPR6</accession>
<evidence type="ECO:0000313" key="5">
    <source>
        <dbReference type="EMBL" id="KAL2829259.1"/>
    </source>
</evidence>
<dbReference type="Gene3D" id="1.25.40.20">
    <property type="entry name" value="Ankyrin repeat-containing domain"/>
    <property type="match status" value="2"/>
</dbReference>
<dbReference type="Pfam" id="PF00023">
    <property type="entry name" value="Ank"/>
    <property type="match status" value="1"/>
</dbReference>
<keyword evidence="2 3" id="KW-0040">ANK repeat</keyword>
<evidence type="ECO:0000313" key="6">
    <source>
        <dbReference type="Proteomes" id="UP001610335"/>
    </source>
</evidence>
<feature type="region of interest" description="Disordered" evidence="4">
    <location>
        <begin position="1"/>
        <end position="23"/>
    </location>
</feature>
<keyword evidence="1" id="KW-0677">Repeat</keyword>
<feature type="compositionally biased region" description="Polar residues" evidence="4">
    <location>
        <begin position="1"/>
        <end position="10"/>
    </location>
</feature>
<comment type="caution">
    <text evidence="5">The sequence shown here is derived from an EMBL/GenBank/DDBJ whole genome shotgun (WGS) entry which is preliminary data.</text>
</comment>
<gene>
    <name evidence="5" type="ORF">BDW59DRAFT_159250</name>
</gene>
<keyword evidence="6" id="KW-1185">Reference proteome</keyword>
<dbReference type="InterPro" id="IPR051165">
    <property type="entry name" value="Multifunctional_ANK_Repeat"/>
</dbReference>
<evidence type="ECO:0000256" key="4">
    <source>
        <dbReference type="SAM" id="MobiDB-lite"/>
    </source>
</evidence>
<dbReference type="SMART" id="SM00248">
    <property type="entry name" value="ANK"/>
    <property type="match status" value="4"/>
</dbReference>
<dbReference type="PROSITE" id="PS50297">
    <property type="entry name" value="ANK_REP_REGION"/>
    <property type="match status" value="1"/>
</dbReference>
<evidence type="ECO:0000256" key="3">
    <source>
        <dbReference type="PROSITE-ProRule" id="PRU00023"/>
    </source>
</evidence>
<dbReference type="PANTHER" id="PTHR24123:SF33">
    <property type="entry name" value="PROTEIN HOS4"/>
    <property type="match status" value="1"/>
</dbReference>
<reference evidence="5 6" key="1">
    <citation type="submission" date="2024-07" db="EMBL/GenBank/DDBJ databases">
        <title>Section-level genome sequencing and comparative genomics of Aspergillus sections Usti and Cavernicolus.</title>
        <authorList>
            <consortium name="Lawrence Berkeley National Laboratory"/>
            <person name="Nybo J.L."/>
            <person name="Vesth T.C."/>
            <person name="Theobald S."/>
            <person name="Frisvad J.C."/>
            <person name="Larsen T.O."/>
            <person name="Kjaerboelling I."/>
            <person name="Rothschild-Mancinelli K."/>
            <person name="Lyhne E.K."/>
            <person name="Kogle M.E."/>
            <person name="Barry K."/>
            <person name="Clum A."/>
            <person name="Na H."/>
            <person name="Ledsgaard L."/>
            <person name="Lin J."/>
            <person name="Lipzen A."/>
            <person name="Kuo A."/>
            <person name="Riley R."/>
            <person name="Mondo S."/>
            <person name="LaButti K."/>
            <person name="Haridas S."/>
            <person name="Pangalinan J."/>
            <person name="Salamov A.A."/>
            <person name="Simmons B.A."/>
            <person name="Magnuson J.K."/>
            <person name="Chen J."/>
            <person name="Drula E."/>
            <person name="Henrissat B."/>
            <person name="Wiebenga A."/>
            <person name="Lubbers R.J."/>
            <person name="Gomes A.C."/>
            <person name="Makela M.R."/>
            <person name="Stajich J."/>
            <person name="Grigoriev I.V."/>
            <person name="Mortensen U.H."/>
            <person name="De vries R.P."/>
            <person name="Baker S.E."/>
            <person name="Andersen M.R."/>
        </authorList>
    </citation>
    <scope>NUCLEOTIDE SEQUENCE [LARGE SCALE GENOMIC DNA]</scope>
    <source>
        <strain evidence="5 6">CBS 600.67</strain>
    </source>
</reference>
<sequence>MLPSGRTTGPLSPKFTKWQGDKQSSDAPEHWLSAAAYIGDFALVQLIVEQCVNVDGESDIFGTPLVNAAYGGHLTLVRFLLGKGADVNSGALQLTEIESREAERYMGRFIEKFLFLPGYRCPWIALGAAAVAGHEEIVKLLLEPDLKLSRSSHSFFHVITDAAEGGNLNVLRRIITCADLDALPQRVTRRALNNALKASACKDHLDSMRFLLDAGTPVDLSLYTVNDHSALWYAACNGQIAAIELL</sequence>